<evidence type="ECO:0000313" key="1">
    <source>
        <dbReference type="EMBL" id="MPC65931.1"/>
    </source>
</evidence>
<organism evidence="1 2">
    <name type="scientific">Portunus trituberculatus</name>
    <name type="common">Swimming crab</name>
    <name type="synonym">Neptunus trituberculatus</name>
    <dbReference type="NCBI Taxonomy" id="210409"/>
    <lineage>
        <taxon>Eukaryota</taxon>
        <taxon>Metazoa</taxon>
        <taxon>Ecdysozoa</taxon>
        <taxon>Arthropoda</taxon>
        <taxon>Crustacea</taxon>
        <taxon>Multicrustacea</taxon>
        <taxon>Malacostraca</taxon>
        <taxon>Eumalacostraca</taxon>
        <taxon>Eucarida</taxon>
        <taxon>Decapoda</taxon>
        <taxon>Pleocyemata</taxon>
        <taxon>Brachyura</taxon>
        <taxon>Eubrachyura</taxon>
        <taxon>Portunoidea</taxon>
        <taxon>Portunidae</taxon>
        <taxon>Portuninae</taxon>
        <taxon>Portunus</taxon>
    </lineage>
</organism>
<sequence length="69" mass="7822">MSVPCEWGQRGPPFTIQECNTQVYGVQYIQQVSLKNTAYRCGISANFTQYLRRVKGNSAQGIYQPTTIM</sequence>
<comment type="caution">
    <text evidence="1">The sequence shown here is derived from an EMBL/GenBank/DDBJ whole genome shotgun (WGS) entry which is preliminary data.</text>
</comment>
<dbReference type="AlphaFoldDB" id="A0A5B7H011"/>
<gene>
    <name evidence="1" type="ORF">E2C01_060069</name>
</gene>
<proteinExistence type="predicted"/>
<dbReference type="Proteomes" id="UP000324222">
    <property type="component" value="Unassembled WGS sequence"/>
</dbReference>
<reference evidence="1 2" key="1">
    <citation type="submission" date="2019-05" db="EMBL/GenBank/DDBJ databases">
        <title>Another draft genome of Portunus trituberculatus and its Hox gene families provides insights of decapod evolution.</title>
        <authorList>
            <person name="Jeong J.-H."/>
            <person name="Song I."/>
            <person name="Kim S."/>
            <person name="Choi T."/>
            <person name="Kim D."/>
            <person name="Ryu S."/>
            <person name="Kim W."/>
        </authorList>
    </citation>
    <scope>NUCLEOTIDE SEQUENCE [LARGE SCALE GENOMIC DNA]</scope>
    <source>
        <tissue evidence="1">Muscle</tissue>
    </source>
</reference>
<evidence type="ECO:0000313" key="2">
    <source>
        <dbReference type="Proteomes" id="UP000324222"/>
    </source>
</evidence>
<protein>
    <submittedName>
        <fullName evidence="1">Uncharacterized protein</fullName>
    </submittedName>
</protein>
<name>A0A5B7H011_PORTR</name>
<accession>A0A5B7H011</accession>
<dbReference type="EMBL" id="VSRR010024024">
    <property type="protein sequence ID" value="MPC65931.1"/>
    <property type="molecule type" value="Genomic_DNA"/>
</dbReference>
<keyword evidence="2" id="KW-1185">Reference proteome</keyword>